<dbReference type="VEuPathDB" id="FungiDB:PITG_07420"/>
<dbReference type="EMBL" id="DS028128">
    <property type="protein sequence ID" value="EEY53816.1"/>
    <property type="molecule type" value="Genomic_DNA"/>
</dbReference>
<dbReference type="OrthoDB" id="101009at2759"/>
<protein>
    <submittedName>
        <fullName evidence="1">Uncharacterized protein</fullName>
    </submittedName>
</protein>
<dbReference type="GeneID" id="9480416"/>
<proteinExistence type="predicted"/>
<reference evidence="2" key="1">
    <citation type="journal article" date="2009" name="Nature">
        <title>Genome sequence and analysis of the Irish potato famine pathogen Phytophthora infestans.</title>
        <authorList>
            <consortium name="The Broad Institute Genome Sequencing Platform"/>
            <person name="Haas B.J."/>
            <person name="Kamoun S."/>
            <person name="Zody M.C."/>
            <person name="Jiang R.H."/>
            <person name="Handsaker R.E."/>
            <person name="Cano L.M."/>
            <person name="Grabherr M."/>
            <person name="Kodira C.D."/>
            <person name="Raffaele S."/>
            <person name="Torto-Alalibo T."/>
            <person name="Bozkurt T.O."/>
            <person name="Ah-Fong A.M."/>
            <person name="Alvarado L."/>
            <person name="Anderson V.L."/>
            <person name="Armstrong M.R."/>
            <person name="Avrova A."/>
            <person name="Baxter L."/>
            <person name="Beynon J."/>
            <person name="Boevink P.C."/>
            <person name="Bollmann S.R."/>
            <person name="Bos J.I."/>
            <person name="Bulone V."/>
            <person name="Cai G."/>
            <person name="Cakir C."/>
            <person name="Carrington J.C."/>
            <person name="Chawner M."/>
            <person name="Conti L."/>
            <person name="Costanzo S."/>
            <person name="Ewan R."/>
            <person name="Fahlgren N."/>
            <person name="Fischbach M.A."/>
            <person name="Fugelstad J."/>
            <person name="Gilroy E.M."/>
            <person name="Gnerre S."/>
            <person name="Green P.J."/>
            <person name="Grenville-Briggs L.J."/>
            <person name="Griffith J."/>
            <person name="Grunwald N.J."/>
            <person name="Horn K."/>
            <person name="Horner N.R."/>
            <person name="Hu C.H."/>
            <person name="Huitema E."/>
            <person name="Jeong D.H."/>
            <person name="Jones A.M."/>
            <person name="Jones J.D."/>
            <person name="Jones R.W."/>
            <person name="Karlsson E.K."/>
            <person name="Kunjeti S.G."/>
            <person name="Lamour K."/>
            <person name="Liu Z."/>
            <person name="Ma L."/>
            <person name="Maclean D."/>
            <person name="Chibucos M.C."/>
            <person name="McDonald H."/>
            <person name="McWalters J."/>
            <person name="Meijer H.J."/>
            <person name="Morgan W."/>
            <person name="Morris P.F."/>
            <person name="Munro C.A."/>
            <person name="O'Neill K."/>
            <person name="Ospina-Giraldo M."/>
            <person name="Pinzon A."/>
            <person name="Pritchard L."/>
            <person name="Ramsahoye B."/>
            <person name="Ren Q."/>
            <person name="Restrepo S."/>
            <person name="Roy S."/>
            <person name="Sadanandom A."/>
            <person name="Savidor A."/>
            <person name="Schornack S."/>
            <person name="Schwartz D.C."/>
            <person name="Schumann U.D."/>
            <person name="Schwessinger B."/>
            <person name="Seyer L."/>
            <person name="Sharpe T."/>
            <person name="Silvar C."/>
            <person name="Song J."/>
            <person name="Studholme D.J."/>
            <person name="Sykes S."/>
            <person name="Thines M."/>
            <person name="van de Vondervoort P.J."/>
            <person name="Phuntumart V."/>
            <person name="Wawra S."/>
            <person name="Weide R."/>
            <person name="Win J."/>
            <person name="Young C."/>
            <person name="Zhou S."/>
            <person name="Fry W."/>
            <person name="Meyers B.C."/>
            <person name="van West P."/>
            <person name="Ristaino J."/>
            <person name="Govers F."/>
            <person name="Birch P.R."/>
            <person name="Whisson S.C."/>
            <person name="Judelson H.S."/>
            <person name="Nusbaum C."/>
        </authorList>
    </citation>
    <scope>NUCLEOTIDE SEQUENCE [LARGE SCALE GENOMIC DNA]</scope>
    <source>
        <strain evidence="2">T30-4</strain>
    </source>
</reference>
<gene>
    <name evidence="1" type="ORF">PITG_07420</name>
</gene>
<dbReference type="HOGENOM" id="CLU_2202165_0_0_1"/>
<evidence type="ECO:0000313" key="2">
    <source>
        <dbReference type="Proteomes" id="UP000006643"/>
    </source>
</evidence>
<name>D0N8D1_PHYIT</name>
<sequence>MKNKLRRPKPNEWFSIKCLQRLLGPFTVASDTLGRQNYHTMPLDLPLISGIRSHLESKNLFAALEAEAGEECFVHEMHEWRLQTHAVIRLLKDQSNLQKPAEIWQGLQ</sequence>
<dbReference type="KEGG" id="pif:PITG_07420"/>
<dbReference type="AlphaFoldDB" id="D0N8D1"/>
<keyword evidence="2" id="KW-1185">Reference proteome</keyword>
<dbReference type="InParanoid" id="D0N8D1"/>
<dbReference type="RefSeq" id="XP_002904447.1">
    <property type="nucleotide sequence ID" value="XM_002904401.1"/>
</dbReference>
<evidence type="ECO:0000313" key="1">
    <source>
        <dbReference type="EMBL" id="EEY53816.1"/>
    </source>
</evidence>
<organism evidence="1 2">
    <name type="scientific">Phytophthora infestans (strain T30-4)</name>
    <name type="common">Potato late blight agent</name>
    <dbReference type="NCBI Taxonomy" id="403677"/>
    <lineage>
        <taxon>Eukaryota</taxon>
        <taxon>Sar</taxon>
        <taxon>Stramenopiles</taxon>
        <taxon>Oomycota</taxon>
        <taxon>Peronosporomycetes</taxon>
        <taxon>Peronosporales</taxon>
        <taxon>Peronosporaceae</taxon>
        <taxon>Phytophthora</taxon>
    </lineage>
</organism>
<accession>D0N8D1</accession>
<dbReference type="Proteomes" id="UP000006643">
    <property type="component" value="Unassembled WGS sequence"/>
</dbReference>